<keyword evidence="2" id="KW-0496">Mitochondrion</keyword>
<name>A0AA88VYJ6_9ASTE</name>
<comment type="subcellular location">
    <subcellularLocation>
        <location evidence="1">Mitochondrion</location>
    </subcellularLocation>
</comment>
<evidence type="ECO:0000256" key="1">
    <source>
        <dbReference type="ARBA" id="ARBA00004173"/>
    </source>
</evidence>
<gene>
    <name evidence="4" type="ORF">RJ639_006438</name>
</gene>
<dbReference type="SUPFAM" id="SSF47694">
    <property type="entry name" value="Cytochrome c oxidase subunit h"/>
    <property type="match status" value="1"/>
</dbReference>
<keyword evidence="3" id="KW-1015">Disulfide bond</keyword>
<dbReference type="Proteomes" id="UP001188597">
    <property type="component" value="Unassembled WGS sequence"/>
</dbReference>
<evidence type="ECO:0000256" key="3">
    <source>
        <dbReference type="ARBA" id="ARBA00023157"/>
    </source>
</evidence>
<dbReference type="AlphaFoldDB" id="A0AA88VYJ6"/>
<evidence type="ECO:0000313" key="5">
    <source>
        <dbReference type="Proteomes" id="UP001188597"/>
    </source>
</evidence>
<dbReference type="PANTHER" id="PTHR46281:SF31">
    <property type="entry name" value="CYTOCHROME C OXIDASE SUBUNIT"/>
    <property type="match status" value="1"/>
</dbReference>
<dbReference type="EMBL" id="JAVXUP010001046">
    <property type="protein sequence ID" value="KAK3016765.1"/>
    <property type="molecule type" value="Genomic_DNA"/>
</dbReference>
<dbReference type="InterPro" id="IPR048280">
    <property type="entry name" value="COX6B-like"/>
</dbReference>
<dbReference type="Gene3D" id="1.10.10.140">
    <property type="entry name" value="Cytochrome c oxidase, subunit VIb"/>
    <property type="match status" value="1"/>
</dbReference>
<accession>A0AA88VYJ6</accession>
<organism evidence="4 5">
    <name type="scientific">Escallonia herrerae</name>
    <dbReference type="NCBI Taxonomy" id="1293975"/>
    <lineage>
        <taxon>Eukaryota</taxon>
        <taxon>Viridiplantae</taxon>
        <taxon>Streptophyta</taxon>
        <taxon>Embryophyta</taxon>
        <taxon>Tracheophyta</taxon>
        <taxon>Spermatophyta</taxon>
        <taxon>Magnoliopsida</taxon>
        <taxon>eudicotyledons</taxon>
        <taxon>Gunneridae</taxon>
        <taxon>Pentapetalae</taxon>
        <taxon>asterids</taxon>
        <taxon>campanulids</taxon>
        <taxon>Escalloniales</taxon>
        <taxon>Escalloniaceae</taxon>
        <taxon>Escallonia</taxon>
    </lineage>
</organism>
<keyword evidence="5" id="KW-1185">Reference proteome</keyword>
<evidence type="ECO:0000256" key="2">
    <source>
        <dbReference type="ARBA" id="ARBA00023128"/>
    </source>
</evidence>
<proteinExistence type="predicted"/>
<dbReference type="GO" id="GO:0005739">
    <property type="term" value="C:mitochondrion"/>
    <property type="evidence" value="ECO:0007669"/>
    <property type="project" value="UniProtKB-SubCell"/>
</dbReference>
<dbReference type="GO" id="GO:0045277">
    <property type="term" value="C:respiratory chain complex IV"/>
    <property type="evidence" value="ECO:0007669"/>
    <property type="project" value="InterPro"/>
</dbReference>
<evidence type="ECO:0000313" key="4">
    <source>
        <dbReference type="EMBL" id="KAK3016765.1"/>
    </source>
</evidence>
<dbReference type="Pfam" id="PF02297">
    <property type="entry name" value="COX6B"/>
    <property type="match status" value="1"/>
</dbReference>
<dbReference type="InterPro" id="IPR036549">
    <property type="entry name" value="CX6/COA6-like_sf"/>
</dbReference>
<sequence>MENGKQLLTRHSTMNRRCIHAKGKGVPECEKFARYYRSLCPLEWFERWNERRELGIFPGPV</sequence>
<dbReference type="InterPro" id="IPR003213">
    <property type="entry name" value="Cyt_c_oxidase_su6B"/>
</dbReference>
<dbReference type="PANTHER" id="PTHR46281">
    <property type="entry name" value="CYTOCHROME C OXIDASE SUBUNIT 6B"/>
    <property type="match status" value="1"/>
</dbReference>
<protein>
    <submittedName>
        <fullName evidence="4">Uncharacterized protein</fullName>
    </submittedName>
</protein>
<reference evidence="4" key="1">
    <citation type="submission" date="2022-12" db="EMBL/GenBank/DDBJ databases">
        <title>Draft genome assemblies for two species of Escallonia (Escalloniales).</title>
        <authorList>
            <person name="Chanderbali A."/>
            <person name="Dervinis C."/>
            <person name="Anghel I."/>
            <person name="Soltis D."/>
            <person name="Soltis P."/>
            <person name="Zapata F."/>
        </authorList>
    </citation>
    <scope>NUCLEOTIDE SEQUENCE</scope>
    <source>
        <strain evidence="4">UCBG64.0493</strain>
        <tissue evidence="4">Leaf</tissue>
    </source>
</reference>
<comment type="caution">
    <text evidence="4">The sequence shown here is derived from an EMBL/GenBank/DDBJ whole genome shotgun (WGS) entry which is preliminary data.</text>
</comment>